<evidence type="ECO:0000313" key="3">
    <source>
        <dbReference type="Proteomes" id="UP001215461"/>
    </source>
</evidence>
<comment type="caution">
    <text evidence="2">The sequence shown here is derived from an EMBL/GenBank/DDBJ whole genome shotgun (WGS) entry which is preliminary data.</text>
</comment>
<dbReference type="RefSeq" id="WP_277362441.1">
    <property type="nucleotide sequence ID" value="NZ_JAANXN010000011.1"/>
</dbReference>
<accession>A0ABD4XK20</accession>
<dbReference type="Pfam" id="PF13673">
    <property type="entry name" value="Acetyltransf_10"/>
    <property type="match status" value="1"/>
</dbReference>
<organism evidence="2 3">
    <name type="scientific">Weissella paramesenteroides</name>
    <name type="common">Leuconostoc paramesenteroides</name>
    <dbReference type="NCBI Taxonomy" id="1249"/>
    <lineage>
        <taxon>Bacteria</taxon>
        <taxon>Bacillati</taxon>
        <taxon>Bacillota</taxon>
        <taxon>Bacilli</taxon>
        <taxon>Lactobacillales</taxon>
        <taxon>Lactobacillaceae</taxon>
        <taxon>Weissella</taxon>
    </lineage>
</organism>
<dbReference type="Proteomes" id="UP001215461">
    <property type="component" value="Unassembled WGS sequence"/>
</dbReference>
<evidence type="ECO:0000313" key="2">
    <source>
        <dbReference type="EMBL" id="MDF8371638.1"/>
    </source>
</evidence>
<gene>
    <name evidence="2" type="ORF">G9403_08315</name>
</gene>
<dbReference type="EMBL" id="JAANXN010000011">
    <property type="protein sequence ID" value="MDF8371638.1"/>
    <property type="molecule type" value="Genomic_DNA"/>
</dbReference>
<proteinExistence type="predicted"/>
<dbReference type="InterPro" id="IPR016181">
    <property type="entry name" value="Acyl_CoA_acyltransferase"/>
</dbReference>
<dbReference type="AlphaFoldDB" id="A0ABD4XK20"/>
<sequence length="149" mass="17457">MVNYKVLKQSNIAPNIWDNYQQQVNHFEWSGAKFIAKKMAKQMGNNERVVFALDEDQVVGVGALVDQDIANIPESPYFSTLYVLPDYRSQNIASHIVKLVLNEARILGYQEIYVMTQLKDFYEKLGFQYQKMITDFMDRQMKLYRQTLA</sequence>
<dbReference type="CDD" id="cd04301">
    <property type="entry name" value="NAT_SF"/>
    <property type="match status" value="1"/>
</dbReference>
<dbReference type="SUPFAM" id="SSF55729">
    <property type="entry name" value="Acyl-CoA N-acyltransferases (Nat)"/>
    <property type="match status" value="1"/>
</dbReference>
<dbReference type="Gene3D" id="3.40.630.30">
    <property type="match status" value="1"/>
</dbReference>
<reference evidence="2 3" key="1">
    <citation type="submission" date="2020-03" db="EMBL/GenBank/DDBJ databases">
        <title>Comparative genomics of Weissella paramesenteroides.</title>
        <authorList>
            <person name="Kant R."/>
            <person name="Takala T."/>
            <person name="Saris P."/>
        </authorList>
    </citation>
    <scope>NUCLEOTIDE SEQUENCE [LARGE SCALE GENOMIC DNA]</scope>
    <source>
        <strain evidence="2 3">SJ27-4</strain>
    </source>
</reference>
<protein>
    <submittedName>
        <fullName evidence="2">GNAT family N-acetyltransferase</fullName>
    </submittedName>
</protein>
<dbReference type="InterPro" id="IPR000182">
    <property type="entry name" value="GNAT_dom"/>
</dbReference>
<feature type="domain" description="N-acetyltransferase" evidence="1">
    <location>
        <begin position="2"/>
        <end position="149"/>
    </location>
</feature>
<evidence type="ECO:0000259" key="1">
    <source>
        <dbReference type="PROSITE" id="PS51186"/>
    </source>
</evidence>
<dbReference type="PROSITE" id="PS51186">
    <property type="entry name" value="GNAT"/>
    <property type="match status" value="1"/>
</dbReference>
<name>A0ABD4XK20_WEIPA</name>